<dbReference type="CDD" id="cd09917">
    <property type="entry name" value="F-box_SF"/>
    <property type="match status" value="1"/>
</dbReference>
<dbReference type="Proteomes" id="UP000747399">
    <property type="component" value="Unassembled WGS sequence"/>
</dbReference>
<evidence type="ECO:0000256" key="1">
    <source>
        <dbReference type="ARBA" id="ARBA00004430"/>
    </source>
</evidence>
<name>A0A8J4ES09_9CHLO</name>
<accession>A0A8J4ES09</accession>
<organism evidence="4 5">
    <name type="scientific">Volvox africanus</name>
    <dbReference type="NCBI Taxonomy" id="51714"/>
    <lineage>
        <taxon>Eukaryota</taxon>
        <taxon>Viridiplantae</taxon>
        <taxon>Chlorophyta</taxon>
        <taxon>core chlorophytes</taxon>
        <taxon>Chlorophyceae</taxon>
        <taxon>CS clade</taxon>
        <taxon>Chlamydomonadales</taxon>
        <taxon>Volvocaceae</taxon>
        <taxon>Volvox</taxon>
    </lineage>
</organism>
<keyword evidence="5" id="KW-1185">Reference proteome</keyword>
<dbReference type="Gene3D" id="3.80.10.10">
    <property type="entry name" value="Ribonuclease Inhibitor"/>
    <property type="match status" value="1"/>
</dbReference>
<feature type="compositionally biased region" description="Low complexity" evidence="2">
    <location>
        <begin position="523"/>
        <end position="532"/>
    </location>
</feature>
<evidence type="ECO:0000313" key="5">
    <source>
        <dbReference type="Proteomes" id="UP000747399"/>
    </source>
</evidence>
<dbReference type="SMART" id="SM00256">
    <property type="entry name" value="FBOX"/>
    <property type="match status" value="1"/>
</dbReference>
<feature type="domain" description="F-box" evidence="3">
    <location>
        <begin position="23"/>
        <end position="69"/>
    </location>
</feature>
<gene>
    <name evidence="4" type="ORF">Vafri_2649</name>
</gene>
<evidence type="ECO:0000259" key="3">
    <source>
        <dbReference type="PROSITE" id="PS50181"/>
    </source>
</evidence>
<evidence type="ECO:0000256" key="2">
    <source>
        <dbReference type="SAM" id="MobiDB-lite"/>
    </source>
</evidence>
<dbReference type="Gene3D" id="1.20.1280.50">
    <property type="match status" value="1"/>
</dbReference>
<proteinExistence type="predicted"/>
<feature type="region of interest" description="Disordered" evidence="2">
    <location>
        <begin position="187"/>
        <end position="209"/>
    </location>
</feature>
<dbReference type="InterPro" id="IPR032675">
    <property type="entry name" value="LRR_dom_sf"/>
</dbReference>
<feature type="compositionally biased region" description="Polar residues" evidence="2">
    <location>
        <begin position="187"/>
        <end position="206"/>
    </location>
</feature>
<dbReference type="InterPro" id="IPR001810">
    <property type="entry name" value="F-box_dom"/>
</dbReference>
<dbReference type="SUPFAM" id="SSF52047">
    <property type="entry name" value="RNI-like"/>
    <property type="match status" value="1"/>
</dbReference>
<dbReference type="EMBL" id="BNCO01000003">
    <property type="protein sequence ID" value="GIL45397.1"/>
    <property type="molecule type" value="Genomic_DNA"/>
</dbReference>
<dbReference type="GO" id="GO:0005930">
    <property type="term" value="C:axoneme"/>
    <property type="evidence" value="ECO:0007669"/>
    <property type="project" value="UniProtKB-SubCell"/>
</dbReference>
<dbReference type="SUPFAM" id="SSF81383">
    <property type="entry name" value="F-box domain"/>
    <property type="match status" value="1"/>
</dbReference>
<evidence type="ECO:0000313" key="4">
    <source>
        <dbReference type="EMBL" id="GIL45397.1"/>
    </source>
</evidence>
<dbReference type="Pfam" id="PF12937">
    <property type="entry name" value="F-box-like"/>
    <property type="match status" value="1"/>
</dbReference>
<feature type="region of interest" description="Disordered" evidence="2">
    <location>
        <begin position="460"/>
        <end position="537"/>
    </location>
</feature>
<comment type="subcellular location">
    <subcellularLocation>
        <location evidence="1">Cytoplasm</location>
        <location evidence="1">Cytoskeleton</location>
        <location evidence="1">Cilium axoneme</location>
    </subcellularLocation>
</comment>
<comment type="caution">
    <text evidence="4">The sequence shown here is derived from an EMBL/GenBank/DDBJ whole genome shotgun (WGS) entry which is preliminary data.</text>
</comment>
<protein>
    <recommendedName>
        <fullName evidence="3">F-box domain-containing protein</fullName>
    </recommendedName>
</protein>
<sequence length="1286" mass="136910">MSSIGLALLLANPQEEYIFLLRQVPTPSLPEEVLVDVMLHLDLHDVLACRLVNKSWSRAATSGVRHLDVPCKALAVGAARGERADAMLRRMHQVWSATEAVTLSGLAAGWALKEGLSLQLLINHLSSWRNLREVHLRDMPVFPAASLPPPRRLAPPHRLGGPAPPVYVRFGRADGAEAAVQSGVATASAPTCSGPSGVTRSQNSSRGMRVRRVDAGTSDEGVCGDGGYNGSSTPGPWRLECLSCCLDLTRLEVELVPVKQQQQPSPASPAQFHDQCNRGHCKASARAGGLGDSQSQQHQTAMQANVAQLAAGQAALLEGLTRLTRLTHLSIRLLDLPAQSTAGGGAVAAEDSESEQEFEISDLDEGGDEVEAGSVGDYVLDVDDAGNYASDLDMDLELRQDLVLNSDCEDGDVEAVEGVRSCHFAENVAMSSASGGSASNSLSAPQGGLNGCMAAADADSGVGQHKASRRNPQMHDTEALAQSTGQSSDGSGSQGYGSNEDADGYKRSSDGDDVLGNGGDWDAAAGPLSARPASRRRRLGPSVMASSIGNWVPHPAVFAWMYSRLRSLRLTGCNLSGGGALASFASTLTCLTSLSLQGRLGVSHNDLAALSGLQDLHDLTLSRVDLLYDPRDPDDCPVALMAELYCALQQLRNFQSLKFDVDPGGGSSGIHSAYLLPLYDSPIPRLRSLSLSMILDSDYSFHMLAELTSLTALNLSYVTWPLALQSDDMTLLAPLTGLRRFSMQADPSERHHLISLSGRVVYELAKAWTDLSQLAFRGQIRPDIPGAPSWEFLASWTSLRDLSLSAVLDEDDTDCRLVYTGNNNNGSRGHGDRFTRDLACTSGGIVGAGAGAEILSTFYNDDDDNSKAAQAAGALDLGVGMARCLPPGLTRLALSGLRLGGTELLQLLSGSLKGLTSLQVLDCGLTPAHFMVGDCAASQLQVLVLNDSHPWRTCSSRGHEPRDWEGPRGCTATAVAVARLPHSYPGSTSPSCLKCCPPAPKPTLPLSLNRTSRVYSCGSCCCCCSPNIWTSWNRFGGPQTQISYAPHPLNTPPSEVKAGKMARVAALVQCRLSGRPAGGQIVQQSQWKTQERLRVRQVLPHCHHACCSRTGVSCSAEGLHYGDLKKSDNNSLGRETAARRNEEKPVRVTCLTASDYWGYADGDSAVELEHDATHGGLGERTCSCWRQCLIRHGLKSLGALRKLKFLLLGLPDDELAATDVLHPLAALTGLRFLTVHACGLQATEAREVSEQLGRLAQVRSLHLAGPRADSEAAQGVIDATRCLPYL</sequence>
<feature type="compositionally biased region" description="Low complexity" evidence="2">
    <location>
        <begin position="482"/>
        <end position="491"/>
    </location>
</feature>
<dbReference type="PROSITE" id="PS50181">
    <property type="entry name" value="FBOX"/>
    <property type="match status" value="1"/>
</dbReference>
<reference evidence="4" key="1">
    <citation type="journal article" date="2021" name="Proc. Natl. Acad. Sci. U.S.A.">
        <title>Three genomes in the algal genus Volvox reveal the fate of a haploid sex-determining region after a transition to homothallism.</title>
        <authorList>
            <person name="Yamamoto K."/>
            <person name="Hamaji T."/>
            <person name="Kawai-Toyooka H."/>
            <person name="Matsuzaki R."/>
            <person name="Takahashi F."/>
            <person name="Nishimura Y."/>
            <person name="Kawachi M."/>
            <person name="Noguchi H."/>
            <person name="Minakuchi Y."/>
            <person name="Umen J.G."/>
            <person name="Toyoda A."/>
            <person name="Nozaki H."/>
        </authorList>
    </citation>
    <scope>NUCLEOTIDE SEQUENCE</scope>
    <source>
        <strain evidence="4">NIES-3780</strain>
    </source>
</reference>
<dbReference type="InterPro" id="IPR036047">
    <property type="entry name" value="F-box-like_dom_sf"/>
</dbReference>